<evidence type="ECO:0000256" key="1">
    <source>
        <dbReference type="ARBA" id="ARBA00004141"/>
    </source>
</evidence>
<feature type="transmembrane region" description="Helical" evidence="5">
    <location>
        <begin position="148"/>
        <end position="169"/>
    </location>
</feature>
<dbReference type="NCBIfam" id="NF045576">
    <property type="entry name" value="BT_3928_fam"/>
    <property type="match status" value="1"/>
</dbReference>
<evidence type="ECO:0000259" key="6">
    <source>
        <dbReference type="Pfam" id="PF07291"/>
    </source>
</evidence>
<evidence type="ECO:0000256" key="2">
    <source>
        <dbReference type="ARBA" id="ARBA00022692"/>
    </source>
</evidence>
<dbReference type="GO" id="GO:0016020">
    <property type="term" value="C:membrane"/>
    <property type="evidence" value="ECO:0007669"/>
    <property type="project" value="UniProtKB-SubCell"/>
</dbReference>
<dbReference type="EMBL" id="SNYC01000004">
    <property type="protein sequence ID" value="TDQ10319.1"/>
    <property type="molecule type" value="Genomic_DNA"/>
</dbReference>
<evidence type="ECO:0000256" key="3">
    <source>
        <dbReference type="ARBA" id="ARBA00022989"/>
    </source>
</evidence>
<comment type="caution">
    <text evidence="7">The sequence shown here is derived from an EMBL/GenBank/DDBJ whole genome shotgun (WGS) entry which is preliminary data.</text>
</comment>
<dbReference type="GO" id="GO:0030416">
    <property type="term" value="P:methylamine metabolic process"/>
    <property type="evidence" value="ECO:0007669"/>
    <property type="project" value="InterPro"/>
</dbReference>
<feature type="transmembrane region" description="Helical" evidence="5">
    <location>
        <begin position="46"/>
        <end position="71"/>
    </location>
</feature>
<evidence type="ECO:0000313" key="7">
    <source>
        <dbReference type="EMBL" id="TDQ10319.1"/>
    </source>
</evidence>
<evidence type="ECO:0000313" key="8">
    <source>
        <dbReference type="Proteomes" id="UP000295620"/>
    </source>
</evidence>
<keyword evidence="8" id="KW-1185">Reference proteome</keyword>
<organism evidence="7 8">
    <name type="scientific">Pedobacter metabolipauper</name>
    <dbReference type="NCBI Taxonomy" id="425513"/>
    <lineage>
        <taxon>Bacteria</taxon>
        <taxon>Pseudomonadati</taxon>
        <taxon>Bacteroidota</taxon>
        <taxon>Sphingobacteriia</taxon>
        <taxon>Sphingobacteriales</taxon>
        <taxon>Sphingobacteriaceae</taxon>
        <taxon>Pedobacter</taxon>
    </lineage>
</organism>
<dbReference type="RefSeq" id="WP_208112348.1">
    <property type="nucleotide sequence ID" value="NZ_SNYC01000004.1"/>
</dbReference>
<dbReference type="Pfam" id="PF07291">
    <property type="entry name" value="MauE"/>
    <property type="match status" value="1"/>
</dbReference>
<accession>A0A4R6SXY8</accession>
<sequence length="383" mass="42953">MKKTALNFARIFVGVLFIFSGLIKANDPLGFGYKLQEYFEVFHIPFLADIATGIAILLCVFEIVLGALLLFGFWRKQVTTGLLVVIIFFTFLTFVSAAFKVVTSCGCFGDAIPLTPWQSFSKDLILLALIVFLFKNKDSIKPITNHPGWQSGLFSAVLAFSLLFSQFTYSRLPILDFLPYKVGANLPELMKIPAGAIPDEYQIMYNLTNKATGEKKVMSDKDYLKTEIWKDENWEIVGTPESKLIKAGYQPKIKDLMISDASGTDYTKELIENPYYNLIIVAYNLNDTDEDAIAKINALALNATEQFNIRSVLLTSNSAQDADAFSKKMKLFTEIFYADAVPLKSMVRANPGVMLLKNGVVIDKWHYNAVPSFGELSKKYFAK</sequence>
<dbReference type="InterPro" id="IPR009908">
    <property type="entry name" value="Methylamine_util_MauE"/>
</dbReference>
<dbReference type="Proteomes" id="UP000295620">
    <property type="component" value="Unassembled WGS sequence"/>
</dbReference>
<name>A0A4R6SXY8_9SPHI</name>
<gene>
    <name evidence="7" type="ORF">ATK78_2485</name>
</gene>
<protein>
    <submittedName>
        <fullName evidence="7">DoxX-like protein</fullName>
    </submittedName>
</protein>
<keyword evidence="4 5" id="KW-0472">Membrane</keyword>
<keyword evidence="3 5" id="KW-1133">Transmembrane helix</keyword>
<feature type="domain" description="Methylamine utilisation protein MauE" evidence="6">
    <location>
        <begin position="3"/>
        <end position="133"/>
    </location>
</feature>
<proteinExistence type="predicted"/>
<comment type="subcellular location">
    <subcellularLocation>
        <location evidence="1">Membrane</location>
        <topology evidence="1">Multi-pass membrane protein</topology>
    </subcellularLocation>
</comment>
<feature type="transmembrane region" description="Helical" evidence="5">
    <location>
        <begin position="119"/>
        <end position="136"/>
    </location>
</feature>
<keyword evidence="2 5" id="KW-0812">Transmembrane</keyword>
<evidence type="ECO:0000256" key="4">
    <source>
        <dbReference type="ARBA" id="ARBA00023136"/>
    </source>
</evidence>
<feature type="transmembrane region" description="Helical" evidence="5">
    <location>
        <begin position="7"/>
        <end position="26"/>
    </location>
</feature>
<evidence type="ECO:0000256" key="5">
    <source>
        <dbReference type="SAM" id="Phobius"/>
    </source>
</evidence>
<dbReference type="AlphaFoldDB" id="A0A4R6SXY8"/>
<feature type="transmembrane region" description="Helical" evidence="5">
    <location>
        <begin position="78"/>
        <end position="99"/>
    </location>
</feature>
<reference evidence="7 8" key="1">
    <citation type="submission" date="2019-03" db="EMBL/GenBank/DDBJ databases">
        <title>Genomic Encyclopedia of Archaeal and Bacterial Type Strains, Phase II (KMG-II): from individual species to whole genera.</title>
        <authorList>
            <person name="Goeker M."/>
        </authorList>
    </citation>
    <scope>NUCLEOTIDE SEQUENCE [LARGE SCALE GENOMIC DNA]</scope>
    <source>
        <strain evidence="7 8">DSM 19035</strain>
    </source>
</reference>